<evidence type="ECO:0000313" key="5">
    <source>
        <dbReference type="Proteomes" id="UP000014074"/>
    </source>
</evidence>
<dbReference type="Pfam" id="PF14033">
    <property type="entry name" value="DUF4246"/>
    <property type="match status" value="1"/>
</dbReference>
<dbReference type="PANTHER" id="PTHR33119:SF1">
    <property type="entry name" value="FE2OG DIOXYGENASE DOMAIN-CONTAINING PROTEIN"/>
    <property type="match status" value="1"/>
</dbReference>
<feature type="region of interest" description="Disordered" evidence="1">
    <location>
        <begin position="537"/>
        <end position="558"/>
    </location>
</feature>
<organism evidence="4 5">
    <name type="scientific">Phaeoacremonium minimum (strain UCR-PA7)</name>
    <name type="common">Esca disease fungus</name>
    <name type="synonym">Togninia minima</name>
    <dbReference type="NCBI Taxonomy" id="1286976"/>
    <lineage>
        <taxon>Eukaryota</taxon>
        <taxon>Fungi</taxon>
        <taxon>Dikarya</taxon>
        <taxon>Ascomycota</taxon>
        <taxon>Pezizomycotina</taxon>
        <taxon>Sordariomycetes</taxon>
        <taxon>Sordariomycetidae</taxon>
        <taxon>Togniniales</taxon>
        <taxon>Togniniaceae</taxon>
        <taxon>Phaeoacremonium</taxon>
    </lineage>
</organism>
<dbReference type="AlphaFoldDB" id="R8BCG3"/>
<dbReference type="Pfam" id="PF21666">
    <property type="entry name" value="DUF4246_N"/>
    <property type="match status" value="1"/>
</dbReference>
<reference evidence="5" key="1">
    <citation type="journal article" date="2013" name="Genome Announc.">
        <title>Draft genome sequence of the ascomycete Phaeoacremonium aleophilum strain UCR-PA7, a causal agent of the esca disease complex in grapevines.</title>
        <authorList>
            <person name="Blanco-Ulate B."/>
            <person name="Rolshausen P."/>
            <person name="Cantu D."/>
        </authorList>
    </citation>
    <scope>NUCLEOTIDE SEQUENCE [LARGE SCALE GENOMIC DNA]</scope>
    <source>
        <strain evidence="5">UCR-PA7</strain>
    </source>
</reference>
<proteinExistence type="predicted"/>
<dbReference type="PANTHER" id="PTHR33119">
    <property type="entry name" value="IFI3P"/>
    <property type="match status" value="1"/>
</dbReference>
<accession>R8BCG3</accession>
<feature type="domain" description="DUF4246" evidence="3">
    <location>
        <begin position="16"/>
        <end position="79"/>
    </location>
</feature>
<evidence type="ECO:0000259" key="2">
    <source>
        <dbReference type="Pfam" id="PF14033"/>
    </source>
</evidence>
<dbReference type="HOGENOM" id="CLU_012066_2_0_1"/>
<dbReference type="GeneID" id="19328274"/>
<protein>
    <submittedName>
        <fullName evidence="4">Uncharacterized protein</fullName>
    </submittedName>
</protein>
<feature type="compositionally biased region" description="Basic and acidic residues" evidence="1">
    <location>
        <begin position="539"/>
        <end position="552"/>
    </location>
</feature>
<dbReference type="eggNOG" id="ENOG502QQIE">
    <property type="taxonomic scope" value="Eukaryota"/>
</dbReference>
<dbReference type="Proteomes" id="UP000014074">
    <property type="component" value="Unassembled WGS sequence"/>
</dbReference>
<dbReference type="InterPro" id="IPR049192">
    <property type="entry name" value="DUF4246_C"/>
</dbReference>
<gene>
    <name evidence="4" type="ORF">UCRPA7_7508</name>
</gene>
<sequence length="607" mass="69446">MRAATDETGESGRVRLPGFGLCMSYMPEIRFPTALIDWQDQFQTIRERCMLAFINSITDKPDWHEKVFDDAIVAKWRQEASTAKWEALGIENGDFTDSMFDYCLDELRDKAKFFADTGITVVLENRACVAKSDEIVSPALRDRLREAVSMLEDIPDSEKDWHPGSDGKVLDLVHPSLWPLLYGRSRVLPDRTIDLKNCLDSCGEGEVTAVPSEEDALQPDPEDYTWRSGHDAEVWSRRFQWLPCNVEFRDGANAQIVSYINNLHPTQHSSLYTVIEEMISKAVPLWHIIWKWTNGPCEVKRIHCDEVKRNCTVPEICTEYCDPYNRPKQDAENFTDEDLDDDYGWYYKTHPIARPEPGAYGAQPLAFTPEDIKREGGLLYEAKDKLQVIVKLANIHLTPDKPTYDGGSWHIEGQLNEHICATALYYYDNENITDSHLAFRTRVEADNTFDLTYEQSDYEGIEEIFGAKNDEATIQERGKVLTKEGRLLAFPNVFQHAVMPFKLVDKTKPGHRKILALFLVDPAARVLSTANVPPQQKHWWTERSNKESKAPDGHNGLQDAVLNETGGLPISLEEAKKLREELMAERTNLSTRVDSRIARESWNFCEH</sequence>
<dbReference type="RefSeq" id="XP_007918229.1">
    <property type="nucleotide sequence ID" value="XM_007920038.1"/>
</dbReference>
<dbReference type="KEGG" id="tmn:UCRPA7_7508"/>
<evidence type="ECO:0000256" key="1">
    <source>
        <dbReference type="SAM" id="MobiDB-lite"/>
    </source>
</evidence>
<dbReference type="InterPro" id="IPR025340">
    <property type="entry name" value="DUF4246"/>
</dbReference>
<feature type="domain" description="DUF4246" evidence="2">
    <location>
        <begin position="98"/>
        <end position="542"/>
    </location>
</feature>
<evidence type="ECO:0000313" key="4">
    <source>
        <dbReference type="EMBL" id="EON96988.1"/>
    </source>
</evidence>
<dbReference type="EMBL" id="KB933306">
    <property type="protein sequence ID" value="EON96988.1"/>
    <property type="molecule type" value="Genomic_DNA"/>
</dbReference>
<dbReference type="OrthoDB" id="415532at2759"/>
<name>R8BCG3_PHAM7</name>
<keyword evidence="5" id="KW-1185">Reference proteome</keyword>
<dbReference type="InterPro" id="IPR049207">
    <property type="entry name" value="DUF4246_N"/>
</dbReference>
<evidence type="ECO:0000259" key="3">
    <source>
        <dbReference type="Pfam" id="PF21666"/>
    </source>
</evidence>